<evidence type="ECO:0000313" key="4">
    <source>
        <dbReference type="Proteomes" id="UP000324327"/>
    </source>
</evidence>
<protein>
    <submittedName>
        <fullName evidence="3">Restriction endonuclease subunit S</fullName>
    </submittedName>
</protein>
<accession>A0A5S4VFA7</accession>
<keyword evidence="1" id="KW-0680">Restriction system</keyword>
<keyword evidence="3" id="KW-0378">Hydrolase</keyword>
<name>A0A5S4VFA7_9FIRM</name>
<dbReference type="EMBL" id="VSTF01000024">
    <property type="protein sequence ID" value="TYL56847.1"/>
    <property type="molecule type" value="Genomic_DNA"/>
</dbReference>
<dbReference type="Proteomes" id="UP000324327">
    <property type="component" value="Unassembled WGS sequence"/>
</dbReference>
<dbReference type="PANTHER" id="PTHR30408">
    <property type="entry name" value="TYPE-1 RESTRICTION ENZYME ECOKI SPECIFICITY PROTEIN"/>
    <property type="match status" value="1"/>
</dbReference>
<dbReference type="GO" id="GO:0003677">
    <property type="term" value="F:DNA binding"/>
    <property type="evidence" value="ECO:0007669"/>
    <property type="project" value="UniProtKB-KW"/>
</dbReference>
<organism evidence="3 4">
    <name type="scientific">Agathobacter rectalis</name>
    <dbReference type="NCBI Taxonomy" id="39491"/>
    <lineage>
        <taxon>Bacteria</taxon>
        <taxon>Bacillati</taxon>
        <taxon>Bacillota</taxon>
        <taxon>Clostridia</taxon>
        <taxon>Lachnospirales</taxon>
        <taxon>Lachnospiraceae</taxon>
        <taxon>Agathobacter</taxon>
    </lineage>
</organism>
<dbReference type="GO" id="GO:0004519">
    <property type="term" value="F:endonuclease activity"/>
    <property type="evidence" value="ECO:0007669"/>
    <property type="project" value="UniProtKB-KW"/>
</dbReference>
<dbReference type="Gene3D" id="3.90.220.20">
    <property type="entry name" value="DNA methylase specificity domains"/>
    <property type="match status" value="2"/>
</dbReference>
<evidence type="ECO:0000256" key="1">
    <source>
        <dbReference type="ARBA" id="ARBA00022747"/>
    </source>
</evidence>
<dbReference type="InterPro" id="IPR052021">
    <property type="entry name" value="Type-I_RS_S_subunit"/>
</dbReference>
<proteinExistence type="predicted"/>
<evidence type="ECO:0000313" key="3">
    <source>
        <dbReference type="EMBL" id="TYL56847.1"/>
    </source>
</evidence>
<sequence>MREINDIIWLGELPENWNIIELGQVYEERKVKVKETIYEPLSVTMNGIVPQLASAVKAAEGSDRKLVKKGDFVINSRSDRKGACGVSERDGSCSVINIVIRPRDLYTAEYYNYVLLSTYFQEEFYRWGHGIASDLWTTRWSEMRKIKLPNPPDSVKKKIVFHIKSKRNEIARLEEDTYRIIEQYKILKNSYIEDLITHGVRECERWKNSGERGFGNIPSHWNMLKIKRIFKIRKEIAGCEGLQLLSITQKGIVPKDISRNEGQTAADYSKYQVVHIDDYAMNHMDLRTGWVDLSSYEGVTSPDYRVFFIDDEMRFNKDYYKYVMQYCYIKEVFYSAAQGINENGRYRLKTDSFLNFRLMVPPIEEQVEIAKKLNEKVGAINKILESKERFLEDLIAYKKIMFYEYVTGKKEVPKI</sequence>
<dbReference type="AlphaFoldDB" id="A0A5S4VFA7"/>
<dbReference type="SUPFAM" id="SSF116734">
    <property type="entry name" value="DNA methylase specificity domain"/>
    <property type="match status" value="2"/>
</dbReference>
<gene>
    <name evidence="3" type="ORF">FYL31_14050</name>
</gene>
<keyword evidence="3" id="KW-0540">Nuclease</keyword>
<dbReference type="InterPro" id="IPR044946">
    <property type="entry name" value="Restrct_endonuc_typeI_TRD_sf"/>
</dbReference>
<keyword evidence="2" id="KW-0238">DNA-binding</keyword>
<keyword evidence="3" id="KW-0255">Endonuclease</keyword>
<dbReference type="RefSeq" id="WP_148873402.1">
    <property type="nucleotide sequence ID" value="NZ_VSTF01000024.1"/>
</dbReference>
<reference evidence="3 4" key="1">
    <citation type="submission" date="2019-08" db="EMBL/GenBank/DDBJ databases">
        <authorList>
            <person name="Duncan S."/>
            <person name="Walker A."/>
        </authorList>
    </citation>
    <scope>NUCLEOTIDE SEQUENCE [LARGE SCALE GENOMIC DNA]</scope>
    <source>
        <strain evidence="3 4">T3WBe13</strain>
    </source>
</reference>
<dbReference type="Gene3D" id="1.10.287.1120">
    <property type="entry name" value="Bipartite methylase S protein"/>
    <property type="match status" value="1"/>
</dbReference>
<comment type="caution">
    <text evidence="3">The sequence shown here is derived from an EMBL/GenBank/DDBJ whole genome shotgun (WGS) entry which is preliminary data.</text>
</comment>
<dbReference type="PANTHER" id="PTHR30408:SF12">
    <property type="entry name" value="TYPE I RESTRICTION ENZYME MJAVIII SPECIFICITY SUBUNIT"/>
    <property type="match status" value="1"/>
</dbReference>
<reference evidence="3 4" key="2">
    <citation type="submission" date="2019-09" db="EMBL/GenBank/DDBJ databases">
        <title>Strain-level analysis of Eubacterium rectale using genomes from metagenomes.</title>
        <authorList>
            <person name="Karcher N."/>
            <person name="Segata N."/>
        </authorList>
    </citation>
    <scope>NUCLEOTIDE SEQUENCE [LARGE SCALE GENOMIC DNA]</scope>
    <source>
        <strain evidence="3 4">T3WBe13</strain>
    </source>
</reference>
<evidence type="ECO:0000256" key="2">
    <source>
        <dbReference type="ARBA" id="ARBA00023125"/>
    </source>
</evidence>
<dbReference type="GO" id="GO:0009307">
    <property type="term" value="P:DNA restriction-modification system"/>
    <property type="evidence" value="ECO:0007669"/>
    <property type="project" value="UniProtKB-KW"/>
</dbReference>